<sequence>MPVFDNDHTGQRIAAYRKKAGLTQRGLAARIPYSYSLVRQVEDGSRTASSGYIAAAAAVLCVDPAVLKGQPYVTELQQDQLMGLIRPIREALDLYDLGGDPDVTVRTPVQLIAAADELCRKVRATKLHAVASQLPDVITELTAAAYRSPSTSLWQALGSTYRTAHDVATKLGFPDLSTVALDRMGWAADRASDPLLGAARQYMRALTYFRSGECTVGFRLIDAGRRHLQQADPHQRDTLAVSGQLHLGAAVLHARADDADAVTTHLTEAENLARRTGEAGEVLWMSFGPTNVKLHRTSTLIEMRKFGEAVEQSQGLVFPTAWSASRVAHHHVHRSYALMETRRQEQALGELITARRIAPEQTRYYPPARETIRALVRQARRTPDTLDHLAAWISM</sequence>
<evidence type="ECO:0000313" key="2">
    <source>
        <dbReference type="EMBL" id="MFC7308974.1"/>
    </source>
</evidence>
<dbReference type="SMART" id="SM00530">
    <property type="entry name" value="HTH_XRE"/>
    <property type="match status" value="1"/>
</dbReference>
<dbReference type="PROSITE" id="PS50943">
    <property type="entry name" value="HTH_CROC1"/>
    <property type="match status" value="1"/>
</dbReference>
<dbReference type="InterPro" id="IPR001387">
    <property type="entry name" value="Cro/C1-type_HTH"/>
</dbReference>
<dbReference type="SUPFAM" id="SSF47413">
    <property type="entry name" value="lambda repressor-like DNA-binding domains"/>
    <property type="match status" value="1"/>
</dbReference>
<dbReference type="Proteomes" id="UP001596523">
    <property type="component" value="Unassembled WGS sequence"/>
</dbReference>
<organism evidence="2 3">
    <name type="scientific">Streptomyces monticola</name>
    <dbReference type="NCBI Taxonomy" id="2666263"/>
    <lineage>
        <taxon>Bacteria</taxon>
        <taxon>Bacillati</taxon>
        <taxon>Actinomycetota</taxon>
        <taxon>Actinomycetes</taxon>
        <taxon>Kitasatosporales</taxon>
        <taxon>Streptomycetaceae</taxon>
        <taxon>Streptomyces</taxon>
    </lineage>
</organism>
<dbReference type="Pfam" id="PF13560">
    <property type="entry name" value="HTH_31"/>
    <property type="match status" value="1"/>
</dbReference>
<keyword evidence="3" id="KW-1185">Reference proteome</keyword>
<accession>A0ABW2JSQ0</accession>
<name>A0ABW2JSQ0_9ACTN</name>
<dbReference type="CDD" id="cd00093">
    <property type="entry name" value="HTH_XRE"/>
    <property type="match status" value="1"/>
</dbReference>
<comment type="caution">
    <text evidence="2">The sequence shown here is derived from an EMBL/GenBank/DDBJ whole genome shotgun (WGS) entry which is preliminary data.</text>
</comment>
<evidence type="ECO:0000259" key="1">
    <source>
        <dbReference type="PROSITE" id="PS50943"/>
    </source>
</evidence>
<feature type="domain" description="HTH cro/C1-type" evidence="1">
    <location>
        <begin position="13"/>
        <end position="67"/>
    </location>
</feature>
<gene>
    <name evidence="2" type="ORF">ACFQVC_32805</name>
</gene>
<reference evidence="3" key="1">
    <citation type="journal article" date="2019" name="Int. J. Syst. Evol. Microbiol.">
        <title>The Global Catalogue of Microorganisms (GCM) 10K type strain sequencing project: providing services to taxonomists for standard genome sequencing and annotation.</title>
        <authorList>
            <consortium name="The Broad Institute Genomics Platform"/>
            <consortium name="The Broad Institute Genome Sequencing Center for Infectious Disease"/>
            <person name="Wu L."/>
            <person name="Ma J."/>
        </authorList>
    </citation>
    <scope>NUCLEOTIDE SEQUENCE [LARGE SCALE GENOMIC DNA]</scope>
    <source>
        <strain evidence="3">SYNS20</strain>
    </source>
</reference>
<dbReference type="Gene3D" id="1.10.260.40">
    <property type="entry name" value="lambda repressor-like DNA-binding domains"/>
    <property type="match status" value="1"/>
</dbReference>
<dbReference type="EMBL" id="JBHTCF010000018">
    <property type="protein sequence ID" value="MFC7308974.1"/>
    <property type="molecule type" value="Genomic_DNA"/>
</dbReference>
<proteinExistence type="predicted"/>
<protein>
    <submittedName>
        <fullName evidence="2">Helix-turn-helix domain-containing protein</fullName>
    </submittedName>
</protein>
<evidence type="ECO:0000313" key="3">
    <source>
        <dbReference type="Proteomes" id="UP001596523"/>
    </source>
</evidence>
<dbReference type="RefSeq" id="WP_381837458.1">
    <property type="nucleotide sequence ID" value="NZ_JBHTCF010000018.1"/>
</dbReference>
<dbReference type="InterPro" id="IPR010982">
    <property type="entry name" value="Lambda_DNA-bd_dom_sf"/>
</dbReference>